<keyword evidence="3" id="KW-1185">Reference proteome</keyword>
<sequence length="322" mass="35209">MCSSDEDNDAVQDALDEFSNGHFNEPEDSDADLKLLHEAKTPLPSSPTPTHTTRLLKGNAQKSEILDKSAARLDLDSVEPSSGTAVLTGTKLFAALLTRKLELIKQKRAKYAGDAQSYRDWKAGQSAIHKGKGKEGEITQPTHRRVITKKDKAVIKEKMESHNAEWTEMANELGIELEDVLQYVYQCLYGAENPGHGNSLFSYYRKLLKHSNSGLLIYLEIIDNYWNQIYIISGMGLLGGSISGIGQIHIGGIGQIHIGGIGQIHIGVSGGSLARSGCPSGHQGSYIHYIHSLSIQNIELGMKYIQNFFAHPAESLGPAVRT</sequence>
<reference evidence="2" key="1">
    <citation type="journal article" date="2020" name="Nat. Commun.">
        <title>Large-scale genome sequencing of mycorrhizal fungi provides insights into the early evolution of symbiotic traits.</title>
        <authorList>
            <person name="Miyauchi S."/>
            <person name="Kiss E."/>
            <person name="Kuo A."/>
            <person name="Drula E."/>
            <person name="Kohler A."/>
            <person name="Sanchez-Garcia M."/>
            <person name="Morin E."/>
            <person name="Andreopoulos B."/>
            <person name="Barry K.W."/>
            <person name="Bonito G."/>
            <person name="Buee M."/>
            <person name="Carver A."/>
            <person name="Chen C."/>
            <person name="Cichocki N."/>
            <person name="Clum A."/>
            <person name="Culley D."/>
            <person name="Crous P.W."/>
            <person name="Fauchery L."/>
            <person name="Girlanda M."/>
            <person name="Hayes R.D."/>
            <person name="Keri Z."/>
            <person name="LaButti K."/>
            <person name="Lipzen A."/>
            <person name="Lombard V."/>
            <person name="Magnuson J."/>
            <person name="Maillard F."/>
            <person name="Murat C."/>
            <person name="Nolan M."/>
            <person name="Ohm R.A."/>
            <person name="Pangilinan J."/>
            <person name="Pereira M.F."/>
            <person name="Perotto S."/>
            <person name="Peter M."/>
            <person name="Pfister S."/>
            <person name="Riley R."/>
            <person name="Sitrit Y."/>
            <person name="Stielow J.B."/>
            <person name="Szollosi G."/>
            <person name="Zifcakova L."/>
            <person name="Stursova M."/>
            <person name="Spatafora J.W."/>
            <person name="Tedersoo L."/>
            <person name="Vaario L.M."/>
            <person name="Yamada A."/>
            <person name="Yan M."/>
            <person name="Wang P."/>
            <person name="Xu J."/>
            <person name="Bruns T."/>
            <person name="Baldrian P."/>
            <person name="Vilgalys R."/>
            <person name="Dunand C."/>
            <person name="Henrissat B."/>
            <person name="Grigoriev I.V."/>
            <person name="Hibbett D."/>
            <person name="Nagy L.G."/>
            <person name="Martin F.M."/>
        </authorList>
    </citation>
    <scope>NUCLEOTIDE SEQUENCE</scope>
    <source>
        <strain evidence="2">UP504</strain>
    </source>
</reference>
<feature type="region of interest" description="Disordered" evidence="1">
    <location>
        <begin position="1"/>
        <end position="54"/>
    </location>
</feature>
<evidence type="ECO:0000313" key="2">
    <source>
        <dbReference type="EMBL" id="KAF9507279.1"/>
    </source>
</evidence>
<comment type="caution">
    <text evidence="2">The sequence shown here is derived from an EMBL/GenBank/DDBJ whole genome shotgun (WGS) entry which is preliminary data.</text>
</comment>
<protein>
    <submittedName>
        <fullName evidence="2">Uncharacterized protein</fullName>
    </submittedName>
</protein>
<accession>A0A9P6DQD9</accession>
<gene>
    <name evidence="2" type="ORF">BS47DRAFT_1366742</name>
</gene>
<feature type="compositionally biased region" description="Acidic residues" evidence="1">
    <location>
        <begin position="1"/>
        <end position="16"/>
    </location>
</feature>
<dbReference type="Proteomes" id="UP000886523">
    <property type="component" value="Unassembled WGS sequence"/>
</dbReference>
<feature type="compositionally biased region" description="Basic and acidic residues" evidence="1">
    <location>
        <begin position="31"/>
        <end position="40"/>
    </location>
</feature>
<name>A0A9P6DQD9_9AGAM</name>
<evidence type="ECO:0000313" key="3">
    <source>
        <dbReference type="Proteomes" id="UP000886523"/>
    </source>
</evidence>
<evidence type="ECO:0000256" key="1">
    <source>
        <dbReference type="SAM" id="MobiDB-lite"/>
    </source>
</evidence>
<organism evidence="2 3">
    <name type="scientific">Hydnum rufescens UP504</name>
    <dbReference type="NCBI Taxonomy" id="1448309"/>
    <lineage>
        <taxon>Eukaryota</taxon>
        <taxon>Fungi</taxon>
        <taxon>Dikarya</taxon>
        <taxon>Basidiomycota</taxon>
        <taxon>Agaricomycotina</taxon>
        <taxon>Agaricomycetes</taxon>
        <taxon>Cantharellales</taxon>
        <taxon>Hydnaceae</taxon>
        <taxon>Hydnum</taxon>
    </lineage>
</organism>
<dbReference type="EMBL" id="MU129085">
    <property type="protein sequence ID" value="KAF9507279.1"/>
    <property type="molecule type" value="Genomic_DNA"/>
</dbReference>
<proteinExistence type="predicted"/>
<dbReference type="AlphaFoldDB" id="A0A9P6DQD9"/>